<dbReference type="InterPro" id="IPR001989">
    <property type="entry name" value="Radical_activat_CS"/>
</dbReference>
<evidence type="ECO:0000256" key="11">
    <source>
        <dbReference type="ARBA" id="ARBA00047365"/>
    </source>
</evidence>
<dbReference type="InterPro" id="IPR034457">
    <property type="entry name" value="Organic_radical-activating"/>
</dbReference>
<dbReference type="Gene3D" id="3.20.20.70">
    <property type="entry name" value="Aldolase class I"/>
    <property type="match status" value="1"/>
</dbReference>
<dbReference type="GO" id="GO:0004748">
    <property type="term" value="F:ribonucleoside-diphosphate reductase activity, thioredoxin disulfide as acceptor"/>
    <property type="evidence" value="ECO:0007669"/>
    <property type="project" value="TreeGrafter"/>
</dbReference>
<proteinExistence type="inferred from homology"/>
<comment type="similarity">
    <text evidence="3 12">Belongs to the organic radical-activating enzymes family.</text>
</comment>
<dbReference type="SFLD" id="SFLDG01066">
    <property type="entry name" value="organic_radical-activating_enz"/>
    <property type="match status" value="1"/>
</dbReference>
<dbReference type="InterPro" id="IPR058240">
    <property type="entry name" value="rSAM_sf"/>
</dbReference>
<keyword evidence="6" id="KW-0949">S-adenosyl-L-methionine</keyword>
<dbReference type="GO" id="GO:0043365">
    <property type="term" value="F:[formate-C-acetyltransferase]-activating enzyme activity"/>
    <property type="evidence" value="ECO:0007669"/>
    <property type="project" value="InterPro"/>
</dbReference>
<evidence type="ECO:0000313" key="14">
    <source>
        <dbReference type="Proteomes" id="UP000295008"/>
    </source>
</evidence>
<comment type="function">
    <text evidence="2 12">Activation of anaerobic ribonucleoside-triphosphate reductase under anaerobic conditions by generation of an organic free radical, using S-adenosylmethionine and reduced flavodoxin as cosubstrates to produce 5'-deoxy-adenosine.</text>
</comment>
<keyword evidence="10" id="KW-0411">Iron-sulfur</keyword>
<dbReference type="AlphaFoldDB" id="A0A4R1RVH1"/>
<dbReference type="SFLD" id="SFLDG01063">
    <property type="entry name" value="activating_enzymes__group_1"/>
    <property type="match status" value="1"/>
</dbReference>
<evidence type="ECO:0000256" key="1">
    <source>
        <dbReference type="ARBA" id="ARBA00001966"/>
    </source>
</evidence>
<sequence>MNNSSVMDTIRVRIAGVAPESVVDGSGLRCAVFFQGCRQACPGCHNPDTWDPEGGEELSLTELVGRLRLNPLLAGVTFSGGEPFLQAPAAAVLAGFLKGLGLNLWVYTGFTWEYLRSRQSEPGYQELLNLADILVDGPFRLAEKDPNLTFRGSSNQRLIRVPESLAAGTIVLWEPQRVVIR</sequence>
<dbReference type="PANTHER" id="PTHR30352">
    <property type="entry name" value="PYRUVATE FORMATE-LYASE-ACTIVATING ENZYME"/>
    <property type="match status" value="1"/>
</dbReference>
<evidence type="ECO:0000256" key="7">
    <source>
        <dbReference type="ARBA" id="ARBA00022723"/>
    </source>
</evidence>
<evidence type="ECO:0000256" key="5">
    <source>
        <dbReference type="ARBA" id="ARBA00022485"/>
    </source>
</evidence>
<gene>
    <name evidence="13" type="ORF">EDC14_101164</name>
</gene>
<dbReference type="EC" id="1.97.1.-" evidence="12"/>
<dbReference type="PANTHER" id="PTHR30352:SF2">
    <property type="entry name" value="ANAEROBIC RIBONUCLEOSIDE-TRIPHOSPHATE REDUCTASE-ACTIVATING PROTEIN"/>
    <property type="match status" value="1"/>
</dbReference>
<evidence type="ECO:0000256" key="6">
    <source>
        <dbReference type="ARBA" id="ARBA00022691"/>
    </source>
</evidence>
<comment type="caution">
    <text evidence="13">The sequence shown here is derived from an EMBL/GenBank/DDBJ whole genome shotgun (WGS) entry which is preliminary data.</text>
</comment>
<accession>A0A4R1RVH1</accession>
<evidence type="ECO:0000256" key="9">
    <source>
        <dbReference type="ARBA" id="ARBA00023004"/>
    </source>
</evidence>
<dbReference type="PIRSF" id="PIRSF000368">
    <property type="entry name" value="NrdG"/>
    <property type="match status" value="1"/>
</dbReference>
<evidence type="ECO:0000256" key="4">
    <source>
        <dbReference type="ARBA" id="ARBA00014281"/>
    </source>
</evidence>
<keyword evidence="8 12" id="KW-0560">Oxidoreductase</keyword>
<protein>
    <recommendedName>
        <fullName evidence="4 12">Anaerobic ribonucleoside-triphosphate reductase-activating protein</fullName>
        <ecNumber evidence="12">1.97.1.-</ecNumber>
    </recommendedName>
</protein>
<comment type="cofactor">
    <cofactor evidence="1">
        <name>[4Fe-4S] cluster</name>
        <dbReference type="ChEBI" id="CHEBI:49883"/>
    </cofactor>
</comment>
<dbReference type="Proteomes" id="UP000295008">
    <property type="component" value="Unassembled WGS sequence"/>
</dbReference>
<keyword evidence="5" id="KW-0004">4Fe-4S</keyword>
<evidence type="ECO:0000256" key="2">
    <source>
        <dbReference type="ARBA" id="ARBA00003852"/>
    </source>
</evidence>
<dbReference type="InterPro" id="IPR012837">
    <property type="entry name" value="NrdG"/>
</dbReference>
<evidence type="ECO:0000256" key="12">
    <source>
        <dbReference type="PIRNR" id="PIRNR000368"/>
    </source>
</evidence>
<organism evidence="13 14">
    <name type="scientific">Hydrogenispora ethanolica</name>
    <dbReference type="NCBI Taxonomy" id="1082276"/>
    <lineage>
        <taxon>Bacteria</taxon>
        <taxon>Bacillati</taxon>
        <taxon>Bacillota</taxon>
        <taxon>Hydrogenispora</taxon>
    </lineage>
</organism>
<dbReference type="PROSITE" id="PS01087">
    <property type="entry name" value="RADICAL_ACTIVATING"/>
    <property type="match status" value="1"/>
</dbReference>
<dbReference type="EMBL" id="SLUN01000011">
    <property type="protein sequence ID" value="TCL69942.1"/>
    <property type="molecule type" value="Genomic_DNA"/>
</dbReference>
<evidence type="ECO:0000256" key="8">
    <source>
        <dbReference type="ARBA" id="ARBA00023002"/>
    </source>
</evidence>
<dbReference type="GO" id="GO:0051539">
    <property type="term" value="F:4 iron, 4 sulfur cluster binding"/>
    <property type="evidence" value="ECO:0007669"/>
    <property type="project" value="UniProtKB-KW"/>
</dbReference>
<dbReference type="GO" id="GO:0046872">
    <property type="term" value="F:metal ion binding"/>
    <property type="evidence" value="ECO:0007669"/>
    <property type="project" value="UniProtKB-KW"/>
</dbReference>
<dbReference type="NCBIfam" id="TIGR02491">
    <property type="entry name" value="NrdG"/>
    <property type="match status" value="1"/>
</dbReference>
<dbReference type="InterPro" id="IPR007197">
    <property type="entry name" value="rSAM"/>
</dbReference>
<dbReference type="Pfam" id="PF13353">
    <property type="entry name" value="Fer4_12"/>
    <property type="match status" value="1"/>
</dbReference>
<dbReference type="RefSeq" id="WP_243662897.1">
    <property type="nucleotide sequence ID" value="NZ_SLUN01000011.1"/>
</dbReference>
<evidence type="ECO:0000313" key="13">
    <source>
        <dbReference type="EMBL" id="TCL69942.1"/>
    </source>
</evidence>
<keyword evidence="7" id="KW-0479">Metal-binding</keyword>
<keyword evidence="14" id="KW-1185">Reference proteome</keyword>
<evidence type="ECO:0000256" key="10">
    <source>
        <dbReference type="ARBA" id="ARBA00023014"/>
    </source>
</evidence>
<comment type="catalytic activity">
    <reaction evidence="11">
        <text>glycyl-[protein] + reduced [flavodoxin] + S-adenosyl-L-methionine = glycin-2-yl radical-[protein] + semiquinone [flavodoxin] + 5'-deoxyadenosine + L-methionine + H(+)</text>
        <dbReference type="Rhea" id="RHEA:61976"/>
        <dbReference type="Rhea" id="RHEA-COMP:10622"/>
        <dbReference type="Rhea" id="RHEA-COMP:14480"/>
        <dbReference type="Rhea" id="RHEA-COMP:15993"/>
        <dbReference type="Rhea" id="RHEA-COMP:15994"/>
        <dbReference type="ChEBI" id="CHEBI:15378"/>
        <dbReference type="ChEBI" id="CHEBI:17319"/>
        <dbReference type="ChEBI" id="CHEBI:29947"/>
        <dbReference type="ChEBI" id="CHEBI:32722"/>
        <dbReference type="ChEBI" id="CHEBI:57618"/>
        <dbReference type="ChEBI" id="CHEBI:57844"/>
        <dbReference type="ChEBI" id="CHEBI:59789"/>
        <dbReference type="ChEBI" id="CHEBI:140311"/>
    </reaction>
</comment>
<dbReference type="InterPro" id="IPR013785">
    <property type="entry name" value="Aldolase_TIM"/>
</dbReference>
<dbReference type="SFLD" id="SFLDS00029">
    <property type="entry name" value="Radical_SAM"/>
    <property type="match status" value="1"/>
</dbReference>
<evidence type="ECO:0000256" key="3">
    <source>
        <dbReference type="ARBA" id="ARBA00009777"/>
    </source>
</evidence>
<dbReference type="SFLD" id="SFLDF00299">
    <property type="entry name" value="anaerobic_ribonucleoside-triph"/>
    <property type="match status" value="1"/>
</dbReference>
<name>A0A4R1RVH1_HYDET</name>
<reference evidence="13 14" key="1">
    <citation type="submission" date="2019-03" db="EMBL/GenBank/DDBJ databases">
        <title>Genomic Encyclopedia of Type Strains, Phase IV (KMG-IV): sequencing the most valuable type-strain genomes for metagenomic binning, comparative biology and taxonomic classification.</title>
        <authorList>
            <person name="Goeker M."/>
        </authorList>
    </citation>
    <scope>NUCLEOTIDE SEQUENCE [LARGE SCALE GENOMIC DNA]</scope>
    <source>
        <strain evidence="13 14">LX-B</strain>
    </source>
</reference>
<keyword evidence="9" id="KW-0408">Iron</keyword>
<dbReference type="SUPFAM" id="SSF102114">
    <property type="entry name" value="Radical SAM enzymes"/>
    <property type="match status" value="1"/>
</dbReference>